<evidence type="ECO:0000256" key="1">
    <source>
        <dbReference type="SAM" id="Coils"/>
    </source>
</evidence>
<sequence length="256" mass="27925">MGICGSVDRVNSGRLTYTESSPAQQLPAGNTQQHVNSPDQTSGVLAGLSSMSPSRSVSRSSLRQRPLSPSLRAVSEVMQSVRAQYYKAPRLKSSNKKKNTGFEEAVRIHRATAEIARMRQQVDDLEEDVVSAAMDGNAHNCGELATLAVHYLQQDHNQIARLAFFNGTAHTAAIVGPVPGAGTLPADMADWDADIYVCDPWCNIACRANDYPAEFKEKMEKWDRAGKQVWLSRTGFVSPTSDEWISTVLGGEKKAT</sequence>
<gene>
    <name evidence="3" type="ORF">CFBP7900_20510</name>
</gene>
<accession>A0A6V7DEK4</accession>
<dbReference type="EMBL" id="CAJDKC010000003">
    <property type="protein sequence ID" value="CAD0333065.1"/>
    <property type="molecule type" value="Genomic_DNA"/>
</dbReference>
<organism evidence="3 4">
    <name type="scientific">Xanthomonas hortorum pv. carotae</name>
    <dbReference type="NCBI Taxonomy" id="487904"/>
    <lineage>
        <taxon>Bacteria</taxon>
        <taxon>Pseudomonadati</taxon>
        <taxon>Pseudomonadota</taxon>
        <taxon>Gammaproteobacteria</taxon>
        <taxon>Lysobacterales</taxon>
        <taxon>Lysobacteraceae</taxon>
        <taxon>Xanthomonas</taxon>
    </lineage>
</organism>
<keyword evidence="1" id="KW-0175">Coiled coil</keyword>
<feature type="coiled-coil region" evidence="1">
    <location>
        <begin position="108"/>
        <end position="135"/>
    </location>
</feature>
<evidence type="ECO:0000313" key="4">
    <source>
        <dbReference type="Proteomes" id="UP000587508"/>
    </source>
</evidence>
<reference evidence="3 4" key="1">
    <citation type="submission" date="2020-07" db="EMBL/GenBank/DDBJ databases">
        <authorList>
            <person name="Pothier F. J."/>
        </authorList>
    </citation>
    <scope>NUCLEOTIDE SEQUENCE [LARGE SCALE GENOMIC DNA]</scope>
    <source>
        <strain evidence="3 4">CFBP 7900</strain>
    </source>
</reference>
<feature type="compositionally biased region" description="Polar residues" evidence="2">
    <location>
        <begin position="18"/>
        <end position="43"/>
    </location>
</feature>
<dbReference type="EMBL" id="CAJDKC010000003">
    <property type="protein sequence ID" value="CAD0333074.1"/>
    <property type="molecule type" value="Genomic_DNA"/>
</dbReference>
<proteinExistence type="predicted"/>
<name>A0A6V7DEK4_9XANT</name>
<protein>
    <submittedName>
        <fullName evidence="3">Uncharacterized protein</fullName>
    </submittedName>
</protein>
<dbReference type="Proteomes" id="UP000587508">
    <property type="component" value="Unassembled WGS sequence"/>
</dbReference>
<feature type="compositionally biased region" description="Low complexity" evidence="2">
    <location>
        <begin position="48"/>
        <end position="70"/>
    </location>
</feature>
<feature type="region of interest" description="Disordered" evidence="2">
    <location>
        <begin position="18"/>
        <end position="70"/>
    </location>
</feature>
<dbReference type="AlphaFoldDB" id="A0A6V7DEK4"/>
<evidence type="ECO:0000256" key="2">
    <source>
        <dbReference type="SAM" id="MobiDB-lite"/>
    </source>
</evidence>
<comment type="caution">
    <text evidence="3">The sequence shown here is derived from an EMBL/GenBank/DDBJ whole genome shotgun (WGS) entry which is preliminary data.</text>
</comment>
<evidence type="ECO:0000313" key="3">
    <source>
        <dbReference type="EMBL" id="CAD0333065.1"/>
    </source>
</evidence>